<comment type="caution">
    <text evidence="1">The sequence shown here is derived from an EMBL/GenBank/DDBJ whole genome shotgun (WGS) entry which is preliminary data.</text>
</comment>
<evidence type="ECO:0000313" key="1">
    <source>
        <dbReference type="EMBL" id="CAI0550265.1"/>
    </source>
</evidence>
<gene>
    <name evidence="1" type="ORF">LITE_LOCUS45485</name>
</gene>
<evidence type="ECO:0000313" key="2">
    <source>
        <dbReference type="Proteomes" id="UP001154282"/>
    </source>
</evidence>
<dbReference type="EMBL" id="CAMGYJ010000010">
    <property type="protein sequence ID" value="CAI0550265.1"/>
    <property type="molecule type" value="Genomic_DNA"/>
</dbReference>
<keyword evidence="2" id="KW-1185">Reference proteome</keyword>
<dbReference type="AlphaFoldDB" id="A0AAV0QZ41"/>
<name>A0AAV0QZ41_9ROSI</name>
<organism evidence="1 2">
    <name type="scientific">Linum tenue</name>
    <dbReference type="NCBI Taxonomy" id="586396"/>
    <lineage>
        <taxon>Eukaryota</taxon>
        <taxon>Viridiplantae</taxon>
        <taxon>Streptophyta</taxon>
        <taxon>Embryophyta</taxon>
        <taxon>Tracheophyta</taxon>
        <taxon>Spermatophyta</taxon>
        <taxon>Magnoliopsida</taxon>
        <taxon>eudicotyledons</taxon>
        <taxon>Gunneridae</taxon>
        <taxon>Pentapetalae</taxon>
        <taxon>rosids</taxon>
        <taxon>fabids</taxon>
        <taxon>Malpighiales</taxon>
        <taxon>Linaceae</taxon>
        <taxon>Linum</taxon>
    </lineage>
</organism>
<accession>A0AAV0QZ41</accession>
<reference evidence="1" key="1">
    <citation type="submission" date="2022-08" db="EMBL/GenBank/DDBJ databases">
        <authorList>
            <person name="Gutierrez-Valencia J."/>
        </authorList>
    </citation>
    <scope>NUCLEOTIDE SEQUENCE</scope>
</reference>
<sequence>MLVQGVAAALEIVSQQTLPCMTTFNDVVPTHLRNVGLHAGVKKSVATTLSALKVVGSALIVPTRMDKTQKRSSWDCWLLSAQKKRSELTAQLGLEKSQVSKLERKHGGAQRRYAKAFKKCDDTLIKVECKRREAKHEEEIVRLCDELGVEKDEAVRAARSAPLRVEIDAVAGGIGERDADDSAPLWAEIDFVAAAIDGSRGLYGIEPHLQRIVFV</sequence>
<protein>
    <submittedName>
        <fullName evidence="1">Uncharacterized protein</fullName>
    </submittedName>
</protein>
<dbReference type="Proteomes" id="UP001154282">
    <property type="component" value="Unassembled WGS sequence"/>
</dbReference>
<proteinExistence type="predicted"/>